<dbReference type="InterPro" id="IPR036397">
    <property type="entry name" value="RNaseH_sf"/>
</dbReference>
<evidence type="ECO:0000313" key="1">
    <source>
        <dbReference type="EMBL" id="GBN89490.1"/>
    </source>
</evidence>
<dbReference type="GO" id="GO:0003676">
    <property type="term" value="F:nucleic acid binding"/>
    <property type="evidence" value="ECO:0007669"/>
    <property type="project" value="InterPro"/>
</dbReference>
<comment type="caution">
    <text evidence="1">The sequence shown here is derived from an EMBL/GenBank/DDBJ whole genome shotgun (WGS) entry which is preliminary data.</text>
</comment>
<accession>A0A4Y2SPX8</accession>
<proteinExistence type="predicted"/>
<evidence type="ECO:0000313" key="3">
    <source>
        <dbReference type="Proteomes" id="UP000499080"/>
    </source>
</evidence>
<evidence type="ECO:0000313" key="2">
    <source>
        <dbReference type="EMBL" id="GBN89495.1"/>
    </source>
</evidence>
<gene>
    <name evidence="2" type="ORF">AVEN_14209_1</name>
    <name evidence="1" type="ORF">AVEN_270173_1</name>
</gene>
<dbReference type="Gene3D" id="3.30.420.10">
    <property type="entry name" value="Ribonuclease H-like superfamily/Ribonuclease H"/>
    <property type="match status" value="1"/>
</dbReference>
<organism evidence="1 3">
    <name type="scientific">Araneus ventricosus</name>
    <name type="common">Orbweaver spider</name>
    <name type="synonym">Epeira ventricosa</name>
    <dbReference type="NCBI Taxonomy" id="182803"/>
    <lineage>
        <taxon>Eukaryota</taxon>
        <taxon>Metazoa</taxon>
        <taxon>Ecdysozoa</taxon>
        <taxon>Arthropoda</taxon>
        <taxon>Chelicerata</taxon>
        <taxon>Arachnida</taxon>
        <taxon>Araneae</taxon>
        <taxon>Araneomorphae</taxon>
        <taxon>Entelegynae</taxon>
        <taxon>Araneoidea</taxon>
        <taxon>Araneidae</taxon>
        <taxon>Araneus</taxon>
    </lineage>
</organism>
<reference evidence="1 3" key="1">
    <citation type="journal article" date="2019" name="Sci. Rep.">
        <title>Orb-weaving spider Araneus ventricosus genome elucidates the spidroin gene catalogue.</title>
        <authorList>
            <person name="Kono N."/>
            <person name="Nakamura H."/>
            <person name="Ohtoshi R."/>
            <person name="Moran D.A.P."/>
            <person name="Shinohara A."/>
            <person name="Yoshida Y."/>
            <person name="Fujiwara M."/>
            <person name="Mori M."/>
            <person name="Tomita M."/>
            <person name="Arakawa K."/>
        </authorList>
    </citation>
    <scope>NUCLEOTIDE SEQUENCE [LARGE SCALE GENOMIC DNA]</scope>
</reference>
<keyword evidence="3" id="KW-1185">Reference proteome</keyword>
<sequence>MLFLAFNSSLKLYFHCSRKSEASAECRQIPVLAREQVFACEQRRRQGLLHHHEAILELQKQCEGGHCRVEAQFLQKAFIASCFRWLAIVFLESHRTHIAPIDFHLFLKLKEFLGCRRFGSDEELENSVTTWLNEMAVEEFYTGILNLVNRYYRCLNVGSDYVDK</sequence>
<dbReference type="AlphaFoldDB" id="A0A4Y2SPX8"/>
<dbReference type="OrthoDB" id="6435573at2759"/>
<dbReference type="EMBL" id="BGPR01022807">
    <property type="protein sequence ID" value="GBN89490.1"/>
    <property type="molecule type" value="Genomic_DNA"/>
</dbReference>
<dbReference type="EMBL" id="BGPR01022808">
    <property type="protein sequence ID" value="GBN89495.1"/>
    <property type="molecule type" value="Genomic_DNA"/>
</dbReference>
<name>A0A4Y2SPX8_ARAVE</name>
<dbReference type="Proteomes" id="UP000499080">
    <property type="component" value="Unassembled WGS sequence"/>
</dbReference>
<protein>
    <submittedName>
        <fullName evidence="1">Uncharacterized protein</fullName>
    </submittedName>
</protein>